<feature type="chain" id="PRO_5035820985" evidence="1">
    <location>
        <begin position="35"/>
        <end position="111"/>
    </location>
</feature>
<dbReference type="AlphaFoldDB" id="A0A8T0SX75"/>
<protein>
    <submittedName>
        <fullName evidence="2">Uncharacterized protein</fullName>
    </submittedName>
</protein>
<name>A0A8T0SX75_PANVG</name>
<sequence>MRVDHIIFLLNASVLLQSPMLVMVVLNCIDESRSHNLQLAYMGSGDSSLVYLHSVLVTIFNLCQSTGCETAQVGLRTLTWPKHSSQGLHLPVSGRGQGSGIFSVGEAEASS</sequence>
<comment type="caution">
    <text evidence="2">The sequence shown here is derived from an EMBL/GenBank/DDBJ whole genome shotgun (WGS) entry which is preliminary data.</text>
</comment>
<organism evidence="2 3">
    <name type="scientific">Panicum virgatum</name>
    <name type="common">Blackwell switchgrass</name>
    <dbReference type="NCBI Taxonomy" id="38727"/>
    <lineage>
        <taxon>Eukaryota</taxon>
        <taxon>Viridiplantae</taxon>
        <taxon>Streptophyta</taxon>
        <taxon>Embryophyta</taxon>
        <taxon>Tracheophyta</taxon>
        <taxon>Spermatophyta</taxon>
        <taxon>Magnoliopsida</taxon>
        <taxon>Liliopsida</taxon>
        <taxon>Poales</taxon>
        <taxon>Poaceae</taxon>
        <taxon>PACMAD clade</taxon>
        <taxon>Panicoideae</taxon>
        <taxon>Panicodae</taxon>
        <taxon>Paniceae</taxon>
        <taxon>Panicinae</taxon>
        <taxon>Panicum</taxon>
        <taxon>Panicum sect. Hiantes</taxon>
    </lineage>
</organism>
<accession>A0A8T0SX75</accession>
<evidence type="ECO:0000313" key="2">
    <source>
        <dbReference type="EMBL" id="KAG2601908.1"/>
    </source>
</evidence>
<gene>
    <name evidence="2" type="ORF">PVAP13_5KG625900</name>
</gene>
<proteinExistence type="predicted"/>
<keyword evidence="1" id="KW-0732">Signal</keyword>
<reference evidence="2" key="1">
    <citation type="submission" date="2020-05" db="EMBL/GenBank/DDBJ databases">
        <title>WGS assembly of Panicum virgatum.</title>
        <authorList>
            <person name="Lovell J.T."/>
            <person name="Jenkins J."/>
            <person name="Shu S."/>
            <person name="Juenger T.E."/>
            <person name="Schmutz J."/>
        </authorList>
    </citation>
    <scope>NUCLEOTIDE SEQUENCE</scope>
    <source>
        <strain evidence="2">AP13</strain>
    </source>
</reference>
<dbReference type="Proteomes" id="UP000823388">
    <property type="component" value="Chromosome 5K"/>
</dbReference>
<evidence type="ECO:0000313" key="3">
    <source>
        <dbReference type="Proteomes" id="UP000823388"/>
    </source>
</evidence>
<evidence type="ECO:0000256" key="1">
    <source>
        <dbReference type="SAM" id="SignalP"/>
    </source>
</evidence>
<feature type="signal peptide" evidence="1">
    <location>
        <begin position="1"/>
        <end position="34"/>
    </location>
</feature>
<keyword evidence="3" id="KW-1185">Reference proteome</keyword>
<dbReference type="EMBL" id="CM029045">
    <property type="protein sequence ID" value="KAG2601908.1"/>
    <property type="molecule type" value="Genomic_DNA"/>
</dbReference>